<feature type="domain" description="MPN" evidence="2">
    <location>
        <begin position="545"/>
        <end position="691"/>
    </location>
</feature>
<dbReference type="Proteomes" id="UP000286097">
    <property type="component" value="Unassembled WGS sequence"/>
</dbReference>
<dbReference type="PROSITE" id="PS50812">
    <property type="entry name" value="PWWP"/>
    <property type="match status" value="1"/>
</dbReference>
<name>A0A3R7W4J9_9STRA</name>
<feature type="compositionally biased region" description="Basic residues" evidence="1">
    <location>
        <begin position="793"/>
        <end position="806"/>
    </location>
</feature>
<dbReference type="InterPro" id="IPR000313">
    <property type="entry name" value="PWWP_dom"/>
</dbReference>
<feature type="region of interest" description="Disordered" evidence="1">
    <location>
        <begin position="474"/>
        <end position="493"/>
    </location>
</feature>
<dbReference type="CDD" id="cd05162">
    <property type="entry name" value="PWWP"/>
    <property type="match status" value="1"/>
</dbReference>
<proteinExistence type="predicted"/>
<dbReference type="PROSITE" id="PS50249">
    <property type="entry name" value="MPN"/>
    <property type="match status" value="1"/>
</dbReference>
<gene>
    <name evidence="4" type="ORF">DD237_004995</name>
</gene>
<dbReference type="Pfam" id="PF01398">
    <property type="entry name" value="JAB"/>
    <property type="match status" value="1"/>
</dbReference>
<dbReference type="VEuPathDB" id="FungiDB:DD237_004995"/>
<dbReference type="SUPFAM" id="SSF63748">
    <property type="entry name" value="Tudor/PWWP/MBT"/>
    <property type="match status" value="1"/>
</dbReference>
<dbReference type="EMBL" id="QKXF01000177">
    <property type="protein sequence ID" value="RQM14974.1"/>
    <property type="molecule type" value="Genomic_DNA"/>
</dbReference>
<dbReference type="InterPro" id="IPR000555">
    <property type="entry name" value="JAMM/MPN+_dom"/>
</dbReference>
<dbReference type="Gene3D" id="2.30.30.140">
    <property type="match status" value="1"/>
</dbReference>
<feature type="region of interest" description="Disordered" evidence="1">
    <location>
        <begin position="1068"/>
        <end position="1113"/>
    </location>
</feature>
<accession>A0A3R7W4J9</accession>
<dbReference type="CDD" id="cd08067">
    <property type="entry name" value="MPN_2A_DUB"/>
    <property type="match status" value="1"/>
</dbReference>
<evidence type="ECO:0000259" key="3">
    <source>
        <dbReference type="PROSITE" id="PS50812"/>
    </source>
</evidence>
<evidence type="ECO:0000313" key="4">
    <source>
        <dbReference type="EMBL" id="RQM14974.1"/>
    </source>
</evidence>
<evidence type="ECO:0000259" key="2">
    <source>
        <dbReference type="PROSITE" id="PS50249"/>
    </source>
</evidence>
<dbReference type="GO" id="GO:0008237">
    <property type="term" value="F:metallopeptidase activity"/>
    <property type="evidence" value="ECO:0007669"/>
    <property type="project" value="InterPro"/>
</dbReference>
<dbReference type="SMART" id="SM00232">
    <property type="entry name" value="JAB_MPN"/>
    <property type="match status" value="1"/>
</dbReference>
<evidence type="ECO:0000256" key="1">
    <source>
        <dbReference type="SAM" id="MobiDB-lite"/>
    </source>
</evidence>
<sequence length="1432" mass="159361">MVAPGAKTSSSSRTDGATNESLQARYEALALVEERFCNFDIVWAKVRGFPWWPGVLFHSWDDVFHAGIHTDPKIVAELVVPRPEKVTRGDTLTGEEESSTCYLKRHCLIMFLDKFNFSVLEINASNVAGFTTHYHLYERALMTSKNSKWRKMKAEFKRALVKATELLHMGKEYKEEELVLLEEPSVKEKKQRVWDVMQFDRREEGVLENAWDDVENEDNAAFSAGKEEEVAVEKKPARKLMVKKEKGTENKDMNEVVMLTPAKPRRQENSMDFESRARKRSRKEVYDVPHVGIASQSLAPIDLTETPEKMPCFAYNDKVSGNEAEKKALEFRNKVASTEANETELKSLRKGSARVLVMEDGDSVSKQLAEQSHIQVFDAIAKNGDGVSKQLTKWKNGEQVFDVIAGNTEEKEPNKLILTPLSSIWTTTGVSGDSSALSGEHMQLAHKQDFVWDDAVFTNELSIAEKKKAAIERKQAEDTMTGRERLSGKRQMRSFQQSQIRQNMMTGNLDPHTMVQCALYRPKDYVDDPNSRSRGGPMLDPPFHIVVHPDAVFVADLHAHLATCEIIGFLGGKWDEASKTLYIQAAFPCRSLVIDGDDGSTDVEMDPGSEIELRGIIENAQLEVVGWYHSHPAFAPDPSIRDIENQTSYQQLFQRPTTADNKPSEPFVGLIVGTYDTRRNTPVSLLRYFHTRGEKVSGGACREIYMPYELIPERHHFRNVLQDEEREKNRLFPMYQSILQHFNFKLAAIRYQLPVDIKVMPSRRAISRVSPTKLKGGGSTRKRKLSSNGTRGKPMKRARARRRRFVRSSSAVESQFDLTGAGGSQNYQAIQSGTLTPKDTLETGHNGSTDVVIKDETITPDGVCEEKRRVAIAVSSGGVELRHAGSSTTPLEEPKSVVIKEETTTPDGVCEEKRRVAIAVSSGGVELKHAGSSTTPVEEPKSEARSIDLQVAEVLADVVKATEAANSSEKNERDLVGKPQAFKRINETLASGAEYNRLSAENGVAPSPYASTVFQNVMQHTLSHSNEAVKGLPTQLDTDAIAESTDVRIPLPLSASFSSAVTSDVLPSASISVSSRKRTRKPNKTTKKHNRSTSPSSDRLSLGMAPSQTNSSGQAFYDAFRPSGPRFANGGIHEEVTPLFSRPDEPKGDTLLVEDVQYIVVDETIGMTFPSHCGRPSAKETDEESFQVAKTPDDDRIKQEIRRFVTSLVEKVAERVVAEIRTGTKLSAQGTTDKALISVSDVASGSIGSSTVKASINDVKMECTSMKPELIVNADVKNTIIRGDLQLFGSNGECEDIQTSLQKMAGHLDKLQFSQTTMPSVAKTKLQKDSTHEPEPELVVVRAKPKRNDSKAEQDHLNALRTKYGAGVSGCAEQVITLVDYYRDFERRTDLNEIWKARTTKLDKIESSLSEHVQYLNIPVALRRDFIKVART</sequence>
<evidence type="ECO:0008006" key="6">
    <source>
        <dbReference type="Google" id="ProtNLM"/>
    </source>
</evidence>
<feature type="compositionally biased region" description="Basic and acidic residues" evidence="1">
    <location>
        <begin position="474"/>
        <end position="487"/>
    </location>
</feature>
<feature type="domain" description="PWWP" evidence="3">
    <location>
        <begin position="38"/>
        <end position="65"/>
    </location>
</feature>
<protein>
    <recommendedName>
        <fullName evidence="6">MPN domain-containing protein</fullName>
    </recommendedName>
</protein>
<dbReference type="PANTHER" id="PTHR10410">
    <property type="entry name" value="EUKARYOTIC TRANSLATION INITIATION FACTOR 3 -RELATED"/>
    <property type="match status" value="1"/>
</dbReference>
<dbReference type="SUPFAM" id="SSF102712">
    <property type="entry name" value="JAB1/MPN domain"/>
    <property type="match status" value="1"/>
</dbReference>
<feature type="compositionally biased region" description="Basic residues" evidence="1">
    <location>
        <begin position="1075"/>
        <end position="1091"/>
    </location>
</feature>
<dbReference type="InterPro" id="IPR037518">
    <property type="entry name" value="MPN"/>
</dbReference>
<reference evidence="4 5" key="1">
    <citation type="submission" date="2018-06" db="EMBL/GenBank/DDBJ databases">
        <title>Comparative genomics of downy mildews reveals potential adaptations to biotrophy.</title>
        <authorList>
            <person name="Fletcher K."/>
            <person name="Klosterman S.J."/>
            <person name="Derevnina L."/>
            <person name="Martin F."/>
            <person name="Koike S."/>
            <person name="Reyes Chin-Wo S."/>
            <person name="Mou B."/>
            <person name="Michelmore R."/>
        </authorList>
    </citation>
    <scope>NUCLEOTIDE SEQUENCE [LARGE SCALE GENOMIC DNA]</scope>
    <source>
        <strain evidence="4 5">R13</strain>
    </source>
</reference>
<feature type="region of interest" description="Disordered" evidence="1">
    <location>
        <begin position="768"/>
        <end position="806"/>
    </location>
</feature>
<dbReference type="InterPro" id="IPR050242">
    <property type="entry name" value="JAMM_MPN+_peptidase_M67A"/>
</dbReference>
<dbReference type="SMART" id="SM00293">
    <property type="entry name" value="PWWP"/>
    <property type="match status" value="1"/>
</dbReference>
<organism evidence="4 5">
    <name type="scientific">Peronospora effusa</name>
    <dbReference type="NCBI Taxonomy" id="542832"/>
    <lineage>
        <taxon>Eukaryota</taxon>
        <taxon>Sar</taxon>
        <taxon>Stramenopiles</taxon>
        <taxon>Oomycota</taxon>
        <taxon>Peronosporomycetes</taxon>
        <taxon>Peronosporales</taxon>
        <taxon>Peronosporaceae</taxon>
        <taxon>Peronospora</taxon>
    </lineage>
</organism>
<dbReference type="Pfam" id="PF00855">
    <property type="entry name" value="PWWP"/>
    <property type="match status" value="1"/>
</dbReference>
<comment type="caution">
    <text evidence="4">The sequence shown here is derived from an EMBL/GenBank/DDBJ whole genome shotgun (WGS) entry which is preliminary data.</text>
</comment>
<evidence type="ECO:0000313" key="5">
    <source>
        <dbReference type="Proteomes" id="UP000286097"/>
    </source>
</evidence>
<dbReference type="Gene3D" id="3.40.140.10">
    <property type="entry name" value="Cytidine Deaminase, domain 2"/>
    <property type="match status" value="1"/>
</dbReference>